<keyword evidence="1" id="KW-0812">Transmembrane</keyword>
<accession>A0A223KQG9</accession>
<dbReference type="STRING" id="1314751.GCA_001591425_01303"/>
<reference evidence="2 3" key="1">
    <citation type="submission" date="2016-12" db="EMBL/GenBank/DDBJ databases">
        <title>The whole genome sequencing and assembly of Bacillus cohnii DSM 6307T strain.</title>
        <authorList>
            <person name="Lee Y.-J."/>
            <person name="Yi H."/>
            <person name="Bahn Y.-S."/>
            <person name="Kim J.F."/>
            <person name="Lee D.-W."/>
        </authorList>
    </citation>
    <scope>NUCLEOTIDE SEQUENCE [LARGE SCALE GENOMIC DNA]</scope>
    <source>
        <strain evidence="2 3">DSM 6307</strain>
    </source>
</reference>
<dbReference type="KEGG" id="bcoh:BC6307_09925"/>
<protein>
    <submittedName>
        <fullName evidence="2">Uncharacterized protein</fullName>
    </submittedName>
</protein>
<name>A0A223KQG9_9BACI</name>
<dbReference type="Proteomes" id="UP000215224">
    <property type="component" value="Chromosome"/>
</dbReference>
<evidence type="ECO:0000313" key="3">
    <source>
        <dbReference type="Proteomes" id="UP000215224"/>
    </source>
</evidence>
<keyword evidence="1" id="KW-1133">Transmembrane helix</keyword>
<dbReference type="EMBL" id="CP018866">
    <property type="protein sequence ID" value="AST91578.1"/>
    <property type="molecule type" value="Genomic_DNA"/>
</dbReference>
<feature type="transmembrane region" description="Helical" evidence="1">
    <location>
        <begin position="58"/>
        <end position="77"/>
    </location>
</feature>
<organism evidence="2 3">
    <name type="scientific">Sutcliffiella cohnii</name>
    <dbReference type="NCBI Taxonomy" id="33932"/>
    <lineage>
        <taxon>Bacteria</taxon>
        <taxon>Bacillati</taxon>
        <taxon>Bacillota</taxon>
        <taxon>Bacilli</taxon>
        <taxon>Bacillales</taxon>
        <taxon>Bacillaceae</taxon>
        <taxon>Sutcliffiella</taxon>
    </lineage>
</organism>
<keyword evidence="3" id="KW-1185">Reference proteome</keyword>
<keyword evidence="1" id="KW-0472">Membrane</keyword>
<proteinExistence type="predicted"/>
<dbReference type="AlphaFoldDB" id="A0A223KQG9"/>
<sequence length="82" mass="9192">MKMGAFDFTLLILASVILGASLLYTFSVGRRRYAHPTEHDSEVDKDVRAHYATKNPVFLAYIIAAVLALLYIAYAAMRFGTY</sequence>
<evidence type="ECO:0000313" key="2">
    <source>
        <dbReference type="EMBL" id="AST91578.1"/>
    </source>
</evidence>
<gene>
    <name evidence="2" type="ORF">BC6307_09925</name>
</gene>
<evidence type="ECO:0000256" key="1">
    <source>
        <dbReference type="SAM" id="Phobius"/>
    </source>
</evidence>